<feature type="region of interest" description="Disordered" evidence="1">
    <location>
        <begin position="1"/>
        <end position="22"/>
    </location>
</feature>
<evidence type="ECO:0000313" key="2">
    <source>
        <dbReference type="EMBL" id="KIP09163.1"/>
    </source>
</evidence>
<proteinExistence type="predicted"/>
<keyword evidence="3" id="KW-1185">Reference proteome</keyword>
<organism evidence="2 3">
    <name type="scientific">Phlebiopsis gigantea (strain 11061_1 CR5-6)</name>
    <name type="common">White-rot fungus</name>
    <name type="synonym">Peniophora gigantea</name>
    <dbReference type="NCBI Taxonomy" id="745531"/>
    <lineage>
        <taxon>Eukaryota</taxon>
        <taxon>Fungi</taxon>
        <taxon>Dikarya</taxon>
        <taxon>Basidiomycota</taxon>
        <taxon>Agaricomycotina</taxon>
        <taxon>Agaricomycetes</taxon>
        <taxon>Polyporales</taxon>
        <taxon>Phanerochaetaceae</taxon>
        <taxon>Phlebiopsis</taxon>
    </lineage>
</organism>
<reference evidence="2 3" key="1">
    <citation type="journal article" date="2014" name="PLoS Genet.">
        <title>Analysis of the Phlebiopsis gigantea genome, transcriptome and secretome provides insight into its pioneer colonization strategies of wood.</title>
        <authorList>
            <person name="Hori C."/>
            <person name="Ishida T."/>
            <person name="Igarashi K."/>
            <person name="Samejima M."/>
            <person name="Suzuki H."/>
            <person name="Master E."/>
            <person name="Ferreira P."/>
            <person name="Ruiz-Duenas F.J."/>
            <person name="Held B."/>
            <person name="Canessa P."/>
            <person name="Larrondo L.F."/>
            <person name="Schmoll M."/>
            <person name="Druzhinina I.S."/>
            <person name="Kubicek C.P."/>
            <person name="Gaskell J.A."/>
            <person name="Kersten P."/>
            <person name="St John F."/>
            <person name="Glasner J."/>
            <person name="Sabat G."/>
            <person name="Splinter BonDurant S."/>
            <person name="Syed K."/>
            <person name="Yadav J."/>
            <person name="Mgbeahuruike A.C."/>
            <person name="Kovalchuk A."/>
            <person name="Asiegbu F.O."/>
            <person name="Lackner G."/>
            <person name="Hoffmeister D."/>
            <person name="Rencoret J."/>
            <person name="Gutierrez A."/>
            <person name="Sun H."/>
            <person name="Lindquist E."/>
            <person name="Barry K."/>
            <person name="Riley R."/>
            <person name="Grigoriev I.V."/>
            <person name="Henrissat B."/>
            <person name="Kues U."/>
            <person name="Berka R.M."/>
            <person name="Martinez A.T."/>
            <person name="Covert S.F."/>
            <person name="Blanchette R.A."/>
            <person name="Cullen D."/>
        </authorList>
    </citation>
    <scope>NUCLEOTIDE SEQUENCE [LARGE SCALE GENOMIC DNA]</scope>
    <source>
        <strain evidence="2 3">11061_1 CR5-6</strain>
    </source>
</reference>
<dbReference type="AlphaFoldDB" id="A0A0C3PQ40"/>
<accession>A0A0C3PQ40</accession>
<dbReference type="Proteomes" id="UP000053257">
    <property type="component" value="Unassembled WGS sequence"/>
</dbReference>
<feature type="non-terminal residue" evidence="2">
    <location>
        <position position="179"/>
    </location>
</feature>
<evidence type="ECO:0000256" key="1">
    <source>
        <dbReference type="SAM" id="MobiDB-lite"/>
    </source>
</evidence>
<dbReference type="HOGENOM" id="CLU_1506949_0_0_1"/>
<name>A0A0C3PQ40_PHLG1</name>
<evidence type="ECO:0000313" key="3">
    <source>
        <dbReference type="Proteomes" id="UP000053257"/>
    </source>
</evidence>
<gene>
    <name evidence="2" type="ORF">PHLGIDRAFT_126470</name>
</gene>
<dbReference type="EMBL" id="KN840469">
    <property type="protein sequence ID" value="KIP09163.1"/>
    <property type="molecule type" value="Genomic_DNA"/>
</dbReference>
<protein>
    <submittedName>
        <fullName evidence="2">Uncharacterized protein</fullName>
    </submittedName>
</protein>
<sequence>MSYQVDLRLQPHTNPPPEKEPTRIQLPLSPLISLLVEKRIEVANTFDFNLRDLDNPMKQLLAATMQIRQVCLKVLSDGLKCNLNEEGIWSLNSNPWRLIETARNIYHRLNTPLLRYDGMLQSITQSAALRTYVLEGMLRRLLESMEQLCAAQNGQPGLRSSMLRVCHIKTCERAISMMC</sequence>